<dbReference type="AlphaFoldDB" id="A0A6A5S5R0"/>
<dbReference type="OrthoDB" id="4704201at2759"/>
<dbReference type="Proteomes" id="UP000800038">
    <property type="component" value="Unassembled WGS sequence"/>
</dbReference>
<sequence>MLFNTITLATLLTIAAAGVVPAIKFDHLARRSEGTWDKNGNIKLTFSNEDVDIGSLSTDNIIAAIGPICHESGQCETNDIELNTLKYYTDSFNTLKVTIGPDGSYPTWIRNGLIDTLAAAVRTMAKCESGTYTDHCMSNTAMAYCPGRQTPFTNCKVPKYWGINYQSADSANAAPPNLGMNIESKEGGDGICQGMLTGLGAVAGAVSGVGGGIFTLLSFACQ</sequence>
<proteinExistence type="predicted"/>
<dbReference type="EMBL" id="ML976341">
    <property type="protein sequence ID" value="KAF1934940.1"/>
    <property type="molecule type" value="Genomic_DNA"/>
</dbReference>
<name>A0A6A5S5R0_9PLEO</name>
<feature type="signal peptide" evidence="1">
    <location>
        <begin position="1"/>
        <end position="17"/>
    </location>
</feature>
<evidence type="ECO:0000313" key="2">
    <source>
        <dbReference type="EMBL" id="KAF1934940.1"/>
    </source>
</evidence>
<keyword evidence="3" id="KW-1185">Reference proteome</keyword>
<gene>
    <name evidence="2" type="ORF">EJ02DRAFT_362609</name>
</gene>
<organism evidence="2 3">
    <name type="scientific">Clathrospora elynae</name>
    <dbReference type="NCBI Taxonomy" id="706981"/>
    <lineage>
        <taxon>Eukaryota</taxon>
        <taxon>Fungi</taxon>
        <taxon>Dikarya</taxon>
        <taxon>Ascomycota</taxon>
        <taxon>Pezizomycotina</taxon>
        <taxon>Dothideomycetes</taxon>
        <taxon>Pleosporomycetidae</taxon>
        <taxon>Pleosporales</taxon>
        <taxon>Diademaceae</taxon>
        <taxon>Clathrospora</taxon>
    </lineage>
</organism>
<protein>
    <submittedName>
        <fullName evidence="2">Uncharacterized protein</fullName>
    </submittedName>
</protein>
<evidence type="ECO:0000256" key="1">
    <source>
        <dbReference type="SAM" id="SignalP"/>
    </source>
</evidence>
<reference evidence="2" key="1">
    <citation type="journal article" date="2020" name="Stud. Mycol.">
        <title>101 Dothideomycetes genomes: a test case for predicting lifestyles and emergence of pathogens.</title>
        <authorList>
            <person name="Haridas S."/>
            <person name="Albert R."/>
            <person name="Binder M."/>
            <person name="Bloem J."/>
            <person name="Labutti K."/>
            <person name="Salamov A."/>
            <person name="Andreopoulos B."/>
            <person name="Baker S."/>
            <person name="Barry K."/>
            <person name="Bills G."/>
            <person name="Bluhm B."/>
            <person name="Cannon C."/>
            <person name="Castanera R."/>
            <person name="Culley D."/>
            <person name="Daum C."/>
            <person name="Ezra D."/>
            <person name="Gonzalez J."/>
            <person name="Henrissat B."/>
            <person name="Kuo A."/>
            <person name="Liang C."/>
            <person name="Lipzen A."/>
            <person name="Lutzoni F."/>
            <person name="Magnuson J."/>
            <person name="Mondo S."/>
            <person name="Nolan M."/>
            <person name="Ohm R."/>
            <person name="Pangilinan J."/>
            <person name="Park H.-J."/>
            <person name="Ramirez L."/>
            <person name="Alfaro M."/>
            <person name="Sun H."/>
            <person name="Tritt A."/>
            <person name="Yoshinaga Y."/>
            <person name="Zwiers L.-H."/>
            <person name="Turgeon B."/>
            <person name="Goodwin S."/>
            <person name="Spatafora J."/>
            <person name="Crous P."/>
            <person name="Grigoriev I."/>
        </authorList>
    </citation>
    <scope>NUCLEOTIDE SEQUENCE</scope>
    <source>
        <strain evidence="2">CBS 161.51</strain>
    </source>
</reference>
<feature type="chain" id="PRO_5025615258" evidence="1">
    <location>
        <begin position="18"/>
        <end position="222"/>
    </location>
</feature>
<accession>A0A6A5S5R0</accession>
<keyword evidence="1" id="KW-0732">Signal</keyword>
<evidence type="ECO:0000313" key="3">
    <source>
        <dbReference type="Proteomes" id="UP000800038"/>
    </source>
</evidence>